<comment type="caution">
    <text evidence="8">The sequence shown here is derived from an EMBL/GenBank/DDBJ whole genome shotgun (WGS) entry which is preliminary data.</text>
</comment>
<evidence type="ECO:0000256" key="4">
    <source>
        <dbReference type="ARBA" id="ARBA00022825"/>
    </source>
</evidence>
<dbReference type="Gene3D" id="3.40.50.200">
    <property type="entry name" value="Peptidase S8/S53 domain"/>
    <property type="match status" value="1"/>
</dbReference>
<evidence type="ECO:0000313" key="8">
    <source>
        <dbReference type="EMBL" id="OHX64570.1"/>
    </source>
</evidence>
<dbReference type="GO" id="GO:0004252">
    <property type="term" value="F:serine-type endopeptidase activity"/>
    <property type="evidence" value="ECO:0007669"/>
    <property type="project" value="UniProtKB-UniRule"/>
</dbReference>
<feature type="active site" description="Charge relay system" evidence="5">
    <location>
        <position position="269"/>
    </location>
</feature>
<dbReference type="NCBIfam" id="TIGR04183">
    <property type="entry name" value="Por_Secre_tail"/>
    <property type="match status" value="1"/>
</dbReference>
<keyword evidence="6" id="KW-0732">Signal</keyword>
<evidence type="ECO:0000259" key="7">
    <source>
        <dbReference type="PROSITE" id="PS50853"/>
    </source>
</evidence>
<dbReference type="NCBIfam" id="NF012200">
    <property type="entry name" value="choice_anch_D"/>
    <property type="match status" value="1"/>
</dbReference>
<evidence type="ECO:0000256" key="6">
    <source>
        <dbReference type="SAM" id="SignalP"/>
    </source>
</evidence>
<evidence type="ECO:0000256" key="2">
    <source>
        <dbReference type="ARBA" id="ARBA00022670"/>
    </source>
</evidence>
<dbReference type="InterPro" id="IPR023828">
    <property type="entry name" value="Peptidase_S8_Ser-AS"/>
</dbReference>
<evidence type="ECO:0000256" key="1">
    <source>
        <dbReference type="ARBA" id="ARBA00011073"/>
    </source>
</evidence>
<evidence type="ECO:0000313" key="9">
    <source>
        <dbReference type="Proteomes" id="UP000179797"/>
    </source>
</evidence>
<comment type="similarity">
    <text evidence="1 5">Belongs to the peptidase S8 family.</text>
</comment>
<dbReference type="InterPro" id="IPR000209">
    <property type="entry name" value="Peptidase_S8/S53_dom"/>
</dbReference>
<dbReference type="Pfam" id="PF00041">
    <property type="entry name" value="fn3"/>
    <property type="match status" value="1"/>
</dbReference>
<dbReference type="InterPro" id="IPR036852">
    <property type="entry name" value="Peptidase_S8/S53_dom_sf"/>
</dbReference>
<feature type="chain" id="PRO_5010376447" description="Fibronectin type-III domain-containing protein" evidence="6">
    <location>
        <begin position="27"/>
        <end position="2566"/>
    </location>
</feature>
<dbReference type="PROSITE" id="PS50853">
    <property type="entry name" value="FN3"/>
    <property type="match status" value="1"/>
</dbReference>
<evidence type="ECO:0000256" key="5">
    <source>
        <dbReference type="PROSITE-ProRule" id="PRU01240"/>
    </source>
</evidence>
<accession>A0A1S1YU71</accession>
<reference evidence="8 9" key="1">
    <citation type="journal article" date="2012" name="Int. J. Syst. Evol. Microbiol.">
        <title>Flammeovirga pacifica sp. nov., isolated from deep-sea sediment.</title>
        <authorList>
            <person name="Xu H."/>
            <person name="Fu Y."/>
            <person name="Yang N."/>
            <person name="Ding Z."/>
            <person name="Lai Q."/>
            <person name="Zeng R."/>
        </authorList>
    </citation>
    <scope>NUCLEOTIDE SEQUENCE [LARGE SCALE GENOMIC DNA]</scope>
    <source>
        <strain evidence="9">DSM 24597 / LMG 26175 / WPAGA1</strain>
    </source>
</reference>
<dbReference type="InterPro" id="IPR013783">
    <property type="entry name" value="Ig-like_fold"/>
</dbReference>
<dbReference type="Proteomes" id="UP000179797">
    <property type="component" value="Unassembled WGS sequence"/>
</dbReference>
<dbReference type="PROSITE" id="PS00138">
    <property type="entry name" value="SUBTILASE_SER"/>
    <property type="match status" value="1"/>
</dbReference>
<feature type="domain" description="Fibronectin type-III" evidence="7">
    <location>
        <begin position="516"/>
        <end position="619"/>
    </location>
</feature>
<dbReference type="InterPro" id="IPR015500">
    <property type="entry name" value="Peptidase_S8_subtilisin-rel"/>
</dbReference>
<dbReference type="InterPro" id="IPR003961">
    <property type="entry name" value="FN3_dom"/>
</dbReference>
<keyword evidence="3 5" id="KW-0378">Hydrolase</keyword>
<dbReference type="SUPFAM" id="SSF52743">
    <property type="entry name" value="Subtilisin-like"/>
    <property type="match status" value="1"/>
</dbReference>
<dbReference type="InterPro" id="IPR026444">
    <property type="entry name" value="Secre_tail"/>
</dbReference>
<dbReference type="InterPro" id="IPR022398">
    <property type="entry name" value="Peptidase_S8_His-AS"/>
</dbReference>
<sequence>MMKKLQTYVLILLCCLGLVPIHEGNAQNNPAPMRYTSNGVAKGYLRVKFKPQTQSALSVAPMNTSGVSKIGVADFDATAQQFHAHNMKRVFPYDARNEHKLQRHGLHLWFEIEVDAHVDPQMVVNSFYQVDAIEIAEPRLEKHIIDRGTAKVLETAAFFNEEDTPTTNDPLFSQQWHYHNDGEKSGWSADASIQLLEAWKTTQGTSNVIVSVHDEGVDINHEDLKDNLWVNEAELNGEPGVDSDGNGYIDDVHGYNFAYNRGAVDAQEHGTHVAGTIGAVTNNEKGVAGIAGGTGSGDGVRIMSLQMIGGPNNNTAASYVYAANNGAVISQNSWGYTSAGAYEQAVLDAIDYFIAEAGDYEGSPMKGGLVIFASGNSNIDAQMYPGYYENVMAVASTGPNKTRAYYSNYGGWIDITAPGGDISMGSQNGVLSTLPNNSYGFLQGTSMACPHVSGVAALILSTMGGDKMTPDVLWNQLTASSRNIDSANPNFVGKLGHGLIDAGLAVIENSGNAPIQIDDLVVKGATNNFIRLGWTVPTDEDDGQPSKFEVLYHEGDFNEATATSVIFFNDSTANTAYEVEVKGLKEETSYSFAVRSYDRWGNSSELSETVSTATNLGPDIEVPTNTTYLSVYTSQNNVIEHTHIIKNNSEGILKWNGFARNKYQFKSAYYSVPTVGNVKTGERNISFEKKITPEVFSVKEDPSILQPYENKYLEYVDGIYASIVVGEEDLSISNTTASAFVIEDEEGFNLTEIEVFLNQITNEKAVVEVYMGSILSQAKLVLSEKVNDTSAGLHRVQAAHGEHIYFPYGEVMWIIVRVPSGNQYPIGINPTNANIKDAENLQWFSFDEGKTWQPISNALGFGGYSFCVAGVSKDRHYGEIVTLSPENGEINGVGEQEVTLTIDATKVPNGYVEINTVIASNATENPEARSPYFINVYEHPSNVVTPNIVEVGSVKIGTEKEFVVTINNFGYGGEKNIHIDLTTLEGSDFSIPNTSSWELSNGKKWFATFQPRSATDLKINYTPTVGGNENAIVRLFNDEGWERLIAITAFGIEPSEIDVAPATITHHHNLGEEGNGTVTISNNGNFPLEFVIPKYSNQLTEGIHQFGYSWDRIDTDAPDTEDWKWDELVGADDVIDFSNDFKSNPFLDFVKVDLGFQFPFYDTLVTEMYLSHVGMIAVDDKDPVNGSFGSLLGRNFTSNGYIAFMYEYFDWGLNSKILYKKFDDRVVAQYEQMVPKQENFRSDYPMTFQVVLYYNGNIEMRYKDIGYANSQATDPFVGVESPDKKDGFYIYEFTQKPEKLFENDWTEVMVKVNHPGPQIISNLSKTEGVIGVGESIEITYDVTTDGLVEGLNTQNIAIQSNDPITPISHFTVNVDIMDGGVADISTSEKTINFGTVFRTSEQIHNINFNNNGTAVVDFNSITIDGGVDTKFSVNKSAFQLLPRLGTTVKVILNSEATGVYSDKITFENAEGETFEFTVTATVIDEPQISLDQSPIALSLDAGSTSTLNITVSNADGKSDLEVIPNGSGWLYESTMEAMSSPEIKDFTYAWRDNKNQLDGSIDPNAPVFQWEAIDDSWTRVVVQDLDLLWEPYDLPFTFEFWEEGYDKMWIGYNGIMTFTEPTVPIPLFALDIPNAEAEPHNFIASLWSLTGEDYYDEHPLKGIWVKHDEDRFIITYNRYIHNWGSLGGYVSAQTILYKNGTIRTQYKTIDQAAVNVFNKYFTCGLENKDASDGVVNNFYRPYITDGLVVEYVPAKKTVIPVGEEKTFTFTVDATDLLGGAYHHNLEFTNKTPGKEHISIPVELTVIGTPEFALSEDVIDLGDVLYTPNMWMQKEFTLKNVGTGNLDMTKDNISADDALNMELNINLINAESGIQEVPMQWFGLETIFKWKEICDGAPDPWGGCFGDIIQVEGEYHYVNPNIAPSEELEARITLMPLEAGKMEKSITFMIDGEEHVFTVKANFYEPAQFDMPIVKDIHVDANKPDHTDEYSFSFNNNEGKSSLDWNVIVEYIIDGKIPQEDTEPLAKTSFATSSRQLLAEAASAPIPATYTAIDPADYHEVLSYDQQETPSSSIGYGSASLTTITTFTTPEEGFDLSHVATWMTPKGLVQNEEVVITILGGSIEKPVKLIEKTVAYNKEELPDNGQMMTFDLEKTISFYTGQQIFVAITYPTGMEYPQGIADVSERLENTFFVPTSNGWEDITASPQFEKKGYMVRAMAKTAQEGIWLSIDQKEGSTPIAESTELTLSYDAKYAKAYADYAAKVTILSNDPNHEGTSFYTSMHVNQGPQFQLGDTTFMVYENDTTMLSVAIEEIEGDEYTVTVDGLSDIGSYKVENDTVYITFTPDHTHAGEYVLSFLGEDEHGTTSEGILNVNVIHVNQPPHIKEASDIELTIGDVHYQDPSEIFGDVDGDALTYQIADSGNGVVLVGLSDGQFAFSAITVGISEVAMMATDVHGLTTIAMISVEVKAEDDDITSTLPSPKESSITVYPNPVLTQTTFAFDAQISGNVSLIIHNLQGVQMESMDAGHMNRGRHELVYDASTLPSGIYIYSLLIDGELSHFGKFIKR</sequence>
<gene>
    <name evidence="8" type="ORF">NH26_23650</name>
</gene>
<keyword evidence="9" id="KW-1185">Reference proteome</keyword>
<dbReference type="Gene3D" id="2.60.40.10">
    <property type="entry name" value="Immunoglobulins"/>
    <property type="match status" value="2"/>
</dbReference>
<protein>
    <recommendedName>
        <fullName evidence="7">Fibronectin type-III domain-containing protein</fullName>
    </recommendedName>
</protein>
<dbReference type="GO" id="GO:0006508">
    <property type="term" value="P:proteolysis"/>
    <property type="evidence" value="ECO:0007669"/>
    <property type="project" value="UniProtKB-KW"/>
</dbReference>
<dbReference type="EMBL" id="JRYR02000002">
    <property type="protein sequence ID" value="OHX64570.1"/>
    <property type="molecule type" value="Genomic_DNA"/>
</dbReference>
<dbReference type="CDD" id="cd00063">
    <property type="entry name" value="FN3"/>
    <property type="match status" value="1"/>
</dbReference>
<proteinExistence type="inferred from homology"/>
<dbReference type="STRING" id="915059.NH26_23650"/>
<feature type="active site" description="Charge relay system" evidence="5">
    <location>
        <position position="214"/>
    </location>
</feature>
<keyword evidence="4 5" id="KW-0720">Serine protease</keyword>
<dbReference type="InterPro" id="IPR036116">
    <property type="entry name" value="FN3_sf"/>
</dbReference>
<dbReference type="PROSITE" id="PS51892">
    <property type="entry name" value="SUBTILASE"/>
    <property type="match status" value="1"/>
</dbReference>
<dbReference type="PANTHER" id="PTHR43399">
    <property type="entry name" value="SUBTILISIN-RELATED"/>
    <property type="match status" value="1"/>
</dbReference>
<feature type="active site" description="Charge relay system" evidence="5">
    <location>
        <position position="446"/>
    </location>
</feature>
<dbReference type="SMART" id="SM00060">
    <property type="entry name" value="FN3"/>
    <property type="match status" value="1"/>
</dbReference>
<dbReference type="PANTHER" id="PTHR43399:SF4">
    <property type="entry name" value="CELL WALL-ASSOCIATED PROTEASE"/>
    <property type="match status" value="1"/>
</dbReference>
<name>A0A1S1YU71_FLAPC</name>
<keyword evidence="2 5" id="KW-0645">Protease</keyword>
<organism evidence="8 9">
    <name type="scientific">Flammeovirga pacifica</name>
    <dbReference type="NCBI Taxonomy" id="915059"/>
    <lineage>
        <taxon>Bacteria</taxon>
        <taxon>Pseudomonadati</taxon>
        <taxon>Bacteroidota</taxon>
        <taxon>Cytophagia</taxon>
        <taxon>Cytophagales</taxon>
        <taxon>Flammeovirgaceae</taxon>
        <taxon>Flammeovirga</taxon>
    </lineage>
</organism>
<evidence type="ECO:0000256" key="3">
    <source>
        <dbReference type="ARBA" id="ARBA00022801"/>
    </source>
</evidence>
<feature type="signal peptide" evidence="6">
    <location>
        <begin position="1"/>
        <end position="26"/>
    </location>
</feature>
<dbReference type="InterPro" id="IPR051048">
    <property type="entry name" value="Peptidase_S8/S53_subtilisin"/>
</dbReference>
<dbReference type="PRINTS" id="PR00723">
    <property type="entry name" value="SUBTILISIN"/>
</dbReference>
<dbReference type="Pfam" id="PF00082">
    <property type="entry name" value="Peptidase_S8"/>
    <property type="match status" value="1"/>
</dbReference>
<dbReference type="SUPFAM" id="SSF49265">
    <property type="entry name" value="Fibronectin type III"/>
    <property type="match status" value="1"/>
</dbReference>
<dbReference type="PROSITE" id="PS00137">
    <property type="entry name" value="SUBTILASE_HIS"/>
    <property type="match status" value="1"/>
</dbReference>